<gene>
    <name evidence="2" type="ORF">BT96DRAFT_197934</name>
</gene>
<accession>A0A6A4HA95</accession>
<evidence type="ECO:0000313" key="2">
    <source>
        <dbReference type="EMBL" id="KAE9394095.1"/>
    </source>
</evidence>
<feature type="compositionally biased region" description="Low complexity" evidence="1">
    <location>
        <begin position="525"/>
        <end position="534"/>
    </location>
</feature>
<sequence length="561" mass="62110">MSVSIAIVPLQRSVHMFGDVDRSSAYSLSGHVEITISPSFLSRRTSKFLLKSLELTFEGQCEVVAPAVGYSSVRLYTTTVELVPQDPVLLSDDGDEGSGEPCRWNAIFNINIPGWLPASSRFGLDDLGVSYRLFATAKYVDVQNRKRDSSSSSSWSFSSLYSAMLQSSGERVTTSTKNIYIQRFVGLPSEDGPEPVHPTTYLLNHAKINPSSDISEPQIPPEVISKVRILASVPEYIDIKAGKVLLILRLRTKDLPAEECKRLQLLGFRVDVLQRDKFRTRPSRDYQSRCPLPAEEFQPPNLPLRWTNRSSFSYGLDYLENEGPDAACSRVFSLLPPSEDGRYSCQNDNYVFAKDADATERPTWYTLQTNIPITNSLPQDGDYEWAGPAVLRPSSTGPLISVRHEITIILSISYDIPGTTQKAQQNLSFSIPIRLALPAPCISRPPCPFPDSDSCFDISSPFSSRPTTPPESNIHHFNVNPSNSSKAAALTATPVLPPYSQFYYSNGDRKIDPTPLPLYIPRGVSPSEHLSSSESSDDEDGDSNPVVLPPVLPYSQKFCEV</sequence>
<dbReference type="AlphaFoldDB" id="A0A6A4HA95"/>
<protein>
    <recommendedName>
        <fullName evidence="4">Arrestin-like N-terminal domain-containing protein</fullName>
    </recommendedName>
</protein>
<reference evidence="2" key="1">
    <citation type="journal article" date="2019" name="Environ. Microbiol.">
        <title>Fungal ecological strategies reflected in gene transcription - a case study of two litter decomposers.</title>
        <authorList>
            <person name="Barbi F."/>
            <person name="Kohler A."/>
            <person name="Barry K."/>
            <person name="Baskaran P."/>
            <person name="Daum C."/>
            <person name="Fauchery L."/>
            <person name="Ihrmark K."/>
            <person name="Kuo A."/>
            <person name="LaButti K."/>
            <person name="Lipzen A."/>
            <person name="Morin E."/>
            <person name="Grigoriev I.V."/>
            <person name="Henrissat B."/>
            <person name="Lindahl B."/>
            <person name="Martin F."/>
        </authorList>
    </citation>
    <scope>NUCLEOTIDE SEQUENCE</scope>
    <source>
        <strain evidence="2">JB14</strain>
    </source>
</reference>
<dbReference type="OrthoDB" id="1638493at2759"/>
<feature type="region of interest" description="Disordered" evidence="1">
    <location>
        <begin position="515"/>
        <end position="550"/>
    </location>
</feature>
<evidence type="ECO:0008006" key="4">
    <source>
        <dbReference type="Google" id="ProtNLM"/>
    </source>
</evidence>
<organism evidence="2 3">
    <name type="scientific">Gymnopus androsaceus JB14</name>
    <dbReference type="NCBI Taxonomy" id="1447944"/>
    <lineage>
        <taxon>Eukaryota</taxon>
        <taxon>Fungi</taxon>
        <taxon>Dikarya</taxon>
        <taxon>Basidiomycota</taxon>
        <taxon>Agaricomycotina</taxon>
        <taxon>Agaricomycetes</taxon>
        <taxon>Agaricomycetidae</taxon>
        <taxon>Agaricales</taxon>
        <taxon>Marasmiineae</taxon>
        <taxon>Omphalotaceae</taxon>
        <taxon>Gymnopus</taxon>
    </lineage>
</organism>
<evidence type="ECO:0000313" key="3">
    <source>
        <dbReference type="Proteomes" id="UP000799118"/>
    </source>
</evidence>
<name>A0A6A4HA95_9AGAR</name>
<dbReference type="Proteomes" id="UP000799118">
    <property type="component" value="Unassembled WGS sequence"/>
</dbReference>
<dbReference type="EMBL" id="ML769557">
    <property type="protein sequence ID" value="KAE9394095.1"/>
    <property type="molecule type" value="Genomic_DNA"/>
</dbReference>
<evidence type="ECO:0000256" key="1">
    <source>
        <dbReference type="SAM" id="MobiDB-lite"/>
    </source>
</evidence>
<proteinExistence type="predicted"/>
<keyword evidence="3" id="KW-1185">Reference proteome</keyword>